<dbReference type="Pfam" id="PF00443">
    <property type="entry name" value="UCH"/>
    <property type="match status" value="1"/>
</dbReference>
<dbReference type="EMBL" id="KB206890">
    <property type="protein sequence ID" value="ELP86965.1"/>
    <property type="molecule type" value="Genomic_DNA"/>
</dbReference>
<keyword evidence="3" id="KW-1185">Reference proteome</keyword>
<dbReference type="PROSITE" id="PS50235">
    <property type="entry name" value="USP_3"/>
    <property type="match status" value="1"/>
</dbReference>
<accession>A0A0A1TZE5</accession>
<reference evidence="2 3" key="1">
    <citation type="submission" date="2012-10" db="EMBL/GenBank/DDBJ databases">
        <authorList>
            <person name="Zafar N."/>
            <person name="Inman J."/>
            <person name="Hall N."/>
            <person name="Lorenzi H."/>
            <person name="Caler E."/>
        </authorList>
    </citation>
    <scope>NUCLEOTIDE SEQUENCE [LARGE SCALE GENOMIC DNA]</scope>
    <source>
        <strain evidence="2 3">IP1</strain>
    </source>
</reference>
<dbReference type="Gene3D" id="3.90.70.10">
    <property type="entry name" value="Cysteine proteinases"/>
    <property type="match status" value="1"/>
</dbReference>
<dbReference type="InterPro" id="IPR038765">
    <property type="entry name" value="Papain-like_cys_pep_sf"/>
</dbReference>
<dbReference type="PANTHER" id="PTHR24006">
    <property type="entry name" value="UBIQUITIN CARBOXYL-TERMINAL HYDROLASE"/>
    <property type="match status" value="1"/>
</dbReference>
<dbReference type="OMA" id="CEECHIK"/>
<dbReference type="VEuPathDB" id="AmoebaDB:EIN_316840"/>
<dbReference type="Proteomes" id="UP000014680">
    <property type="component" value="Unassembled WGS sequence"/>
</dbReference>
<dbReference type="GO" id="GO:0005634">
    <property type="term" value="C:nucleus"/>
    <property type="evidence" value="ECO:0007669"/>
    <property type="project" value="TreeGrafter"/>
</dbReference>
<dbReference type="OrthoDB" id="2420415at2759"/>
<dbReference type="InterPro" id="IPR001394">
    <property type="entry name" value="Peptidase_C19_UCH"/>
</dbReference>
<dbReference type="KEGG" id="eiv:EIN_316840"/>
<dbReference type="AlphaFoldDB" id="A0A0A1TZE5"/>
<proteinExistence type="predicted"/>
<dbReference type="PANTHER" id="PTHR24006:SF827">
    <property type="entry name" value="UBIQUITIN CARBOXYL-TERMINAL HYDROLASE 34"/>
    <property type="match status" value="1"/>
</dbReference>
<evidence type="ECO:0000313" key="3">
    <source>
        <dbReference type="Proteomes" id="UP000014680"/>
    </source>
</evidence>
<organism evidence="2 3">
    <name type="scientific">Entamoeba invadens IP1</name>
    <dbReference type="NCBI Taxonomy" id="370355"/>
    <lineage>
        <taxon>Eukaryota</taxon>
        <taxon>Amoebozoa</taxon>
        <taxon>Evosea</taxon>
        <taxon>Archamoebae</taxon>
        <taxon>Mastigamoebida</taxon>
        <taxon>Entamoebidae</taxon>
        <taxon>Entamoeba</taxon>
    </lineage>
</organism>
<dbReference type="RefSeq" id="XP_004253736.1">
    <property type="nucleotide sequence ID" value="XM_004253688.1"/>
</dbReference>
<protein>
    <recommendedName>
        <fullName evidence="1">USP domain-containing protein</fullName>
    </recommendedName>
</protein>
<dbReference type="CDD" id="cd02257">
    <property type="entry name" value="Peptidase_C19"/>
    <property type="match status" value="1"/>
</dbReference>
<gene>
    <name evidence="2" type="ORF">EIN_316840</name>
</gene>
<feature type="domain" description="USP" evidence="1">
    <location>
        <begin position="1"/>
        <end position="207"/>
    </location>
</feature>
<dbReference type="GeneID" id="14885996"/>
<name>A0A0A1TZE5_ENTIV</name>
<evidence type="ECO:0000259" key="1">
    <source>
        <dbReference type="PROSITE" id="PS50235"/>
    </source>
</evidence>
<evidence type="ECO:0000313" key="2">
    <source>
        <dbReference type="EMBL" id="ELP86965.1"/>
    </source>
</evidence>
<dbReference type="SUPFAM" id="SSF54001">
    <property type="entry name" value="Cysteine proteinases"/>
    <property type="match status" value="1"/>
</dbReference>
<dbReference type="GO" id="GO:0004843">
    <property type="term" value="F:cysteine-type deubiquitinase activity"/>
    <property type="evidence" value="ECO:0007669"/>
    <property type="project" value="InterPro"/>
</dbReference>
<dbReference type="InterPro" id="IPR050164">
    <property type="entry name" value="Peptidase_C19"/>
</dbReference>
<dbReference type="GO" id="GO:0005829">
    <property type="term" value="C:cytosol"/>
    <property type="evidence" value="ECO:0007669"/>
    <property type="project" value="TreeGrafter"/>
</dbReference>
<dbReference type="GO" id="GO:0016579">
    <property type="term" value="P:protein deubiquitination"/>
    <property type="evidence" value="ECO:0007669"/>
    <property type="project" value="InterPro"/>
</dbReference>
<dbReference type="InterPro" id="IPR028889">
    <property type="entry name" value="USP"/>
</dbReference>
<sequence length="528" mass="60655">MNKEVIEQVCGHPVIIGEQNDASLFIADILDTYRTLTKSPFFCTKIEKTMQCSHCGSTRQRVDDNFMITIGSEGAVKESLDHLAPDEQMELDCDICHCKVIHSIRSKTKASDTLLIGLNRVSNQLVKSDRYIEVPSTVYDYQITGMVIHRGTYVSGHYTTLARGYNDEWFWFNDSYVKKVNFDFALQLANGGNPNDWNAFVLLYEKHPTYSEPIDRVPSTDQMISKVVVHSVEFYNIMKSLIPYLSDADSQTKKMFLNSFGEVIKLSPDRDLLLQALKEKKTIESPTFEGEVMTLEKTNRYIKIGKVEERNELFILLAQSSNKTVYISKLVDYLLTEFVDKMPSFLKSMFSRANEILEKVVGNGPIDGLPLDKIDEFVLQQRDKCVSYCATEFYNLVGLMLLVFDNTKDSTVVIERMRPSSLQLPKSGIQWAELFKVHKLVLTRYYPHAIIDIQYKYLQSLLTLYVGNKESAAFVIKIFQVLRIYPLCQGVVDGLKNQMMLLEKTEKVHRELADEFRVFITTQESYLL</sequence>